<feature type="non-terminal residue" evidence="1">
    <location>
        <position position="1"/>
    </location>
</feature>
<organism evidence="1 2">
    <name type="scientific">Rotaria socialis</name>
    <dbReference type="NCBI Taxonomy" id="392032"/>
    <lineage>
        <taxon>Eukaryota</taxon>
        <taxon>Metazoa</taxon>
        <taxon>Spiralia</taxon>
        <taxon>Gnathifera</taxon>
        <taxon>Rotifera</taxon>
        <taxon>Eurotatoria</taxon>
        <taxon>Bdelloidea</taxon>
        <taxon>Philodinida</taxon>
        <taxon>Philodinidae</taxon>
        <taxon>Rotaria</taxon>
    </lineage>
</organism>
<reference evidence="1" key="1">
    <citation type="submission" date="2021-02" db="EMBL/GenBank/DDBJ databases">
        <authorList>
            <person name="Nowell W R."/>
        </authorList>
    </citation>
    <scope>NUCLEOTIDE SEQUENCE</scope>
</reference>
<evidence type="ECO:0000313" key="1">
    <source>
        <dbReference type="EMBL" id="CAF4998013.1"/>
    </source>
</evidence>
<protein>
    <submittedName>
        <fullName evidence="1">Uncharacterized protein</fullName>
    </submittedName>
</protein>
<gene>
    <name evidence="1" type="ORF">QYT958_LOCUS37819</name>
</gene>
<name>A0A822A5W4_9BILA</name>
<sequence>PLPPAGQAKSNMTAHYSCEKQAPNVTSKYVDQSKFIPLEKQNLEYISQTTTTITTNTTKFSDSIMASTQHKVAIIYIPIRYLYDCRNRKQLNYRHKQ</sequence>
<proteinExistence type="predicted"/>
<dbReference type="EMBL" id="CAJOBR010032155">
    <property type="protein sequence ID" value="CAF4998013.1"/>
    <property type="molecule type" value="Genomic_DNA"/>
</dbReference>
<dbReference type="AlphaFoldDB" id="A0A822A5W4"/>
<accession>A0A822A5W4</accession>
<dbReference type="Proteomes" id="UP000663848">
    <property type="component" value="Unassembled WGS sequence"/>
</dbReference>
<evidence type="ECO:0000313" key="2">
    <source>
        <dbReference type="Proteomes" id="UP000663848"/>
    </source>
</evidence>
<comment type="caution">
    <text evidence="1">The sequence shown here is derived from an EMBL/GenBank/DDBJ whole genome shotgun (WGS) entry which is preliminary data.</text>
</comment>